<dbReference type="Pfam" id="PF17767">
    <property type="entry name" value="NAPRTase_N"/>
    <property type="match status" value="1"/>
</dbReference>
<dbReference type="InterPro" id="IPR007229">
    <property type="entry name" value="Nic_PRibTrfase-Fam"/>
</dbReference>
<evidence type="ECO:0000256" key="2">
    <source>
        <dbReference type="ARBA" id="ARBA00010897"/>
    </source>
</evidence>
<evidence type="ECO:0000259" key="11">
    <source>
        <dbReference type="Pfam" id="PF17767"/>
    </source>
</evidence>
<evidence type="ECO:0000256" key="7">
    <source>
        <dbReference type="ARBA" id="ARBA00022679"/>
    </source>
</evidence>
<name>A0A9W6HYL8_9ACTN</name>
<dbReference type="PANTHER" id="PTHR11098:SF8">
    <property type="entry name" value="NICOTINATE PHOSPHORIBOSYLTRANSFERASE PNCB1"/>
    <property type="match status" value="1"/>
</dbReference>
<sequence>MLQAALRSGVASRRAVFEVFARHLPDGRRYGVVVGTGRLLEALRDFRFGEEELAFLRDNQVVDARTLDFLSGYRFSGDLYGYREGECYFPGSPIVTVEGTFAEAVLLETVILSILNHDCAIAGAASRMVHAAGSRPLIEMGSRRTHEMAAVAAARAAYVCGFASTSNLMAGHAYGVPTAGTAAHAFTLLHDSEEEAFQAQIDSLGAGTTLLVDTYDVAEAVRTGVELAGPDLGAVRLDSGDLAEVAHAVRKQLDALGAHKTRIIVTSDLDEYTIAALAAAPVDGYGVGTSLVTGSGAPTAALVYKLVAREDAEGVMRPVAKKSVGKPSRGGRKHAFRRLDASGTASAELVTVSGDRPADSRPLQAELVRGGEIVGWEELDAARERHRQAVAELPSTARQLARGYEAIPTVFDR</sequence>
<dbReference type="Gene3D" id="3.20.140.10">
    <property type="entry name" value="nicotinate phosphoribosyltransferase"/>
    <property type="match status" value="1"/>
</dbReference>
<keyword evidence="7 9" id="KW-0808">Transferase</keyword>
<dbReference type="EC" id="6.3.4.21" evidence="3 9"/>
<dbReference type="SUPFAM" id="SSF51690">
    <property type="entry name" value="Nicotinate/Quinolinate PRTase C-terminal domain-like"/>
    <property type="match status" value="1"/>
</dbReference>
<dbReference type="NCBIfam" id="NF006698">
    <property type="entry name" value="PRK09243.1-5"/>
    <property type="match status" value="1"/>
</dbReference>
<evidence type="ECO:0000256" key="9">
    <source>
        <dbReference type="RuleBase" id="RU365100"/>
    </source>
</evidence>
<accession>A0A9W6HYL8</accession>
<evidence type="ECO:0000256" key="8">
    <source>
        <dbReference type="ARBA" id="ARBA00048668"/>
    </source>
</evidence>
<evidence type="ECO:0000256" key="3">
    <source>
        <dbReference type="ARBA" id="ARBA00013236"/>
    </source>
</evidence>
<keyword evidence="6 9" id="KW-0662">Pyridine nucleotide biosynthesis</keyword>
<comment type="similarity">
    <text evidence="2 9">Belongs to the NAPRTase family.</text>
</comment>
<comment type="pathway">
    <text evidence="1 9">Cofactor biosynthesis; NAD(+) biosynthesis; nicotinate D-ribonucleotide from nicotinate: step 1/1.</text>
</comment>
<evidence type="ECO:0000256" key="6">
    <source>
        <dbReference type="ARBA" id="ARBA00022642"/>
    </source>
</evidence>
<dbReference type="Pfam" id="PF04095">
    <property type="entry name" value="NAPRTase"/>
    <property type="match status" value="1"/>
</dbReference>
<dbReference type="NCBIfam" id="NF009131">
    <property type="entry name" value="PRK12484.1"/>
    <property type="match status" value="1"/>
</dbReference>
<reference evidence="12" key="2">
    <citation type="submission" date="2023-01" db="EMBL/GenBank/DDBJ databases">
        <authorList>
            <person name="Sun Q."/>
            <person name="Evtushenko L."/>
        </authorList>
    </citation>
    <scope>NUCLEOTIDE SEQUENCE</scope>
    <source>
        <strain evidence="12">VKM Ac-2007</strain>
    </source>
</reference>
<comment type="caution">
    <text evidence="12">The sequence shown here is derived from an EMBL/GenBank/DDBJ whole genome shotgun (WGS) entry which is preliminary data.</text>
</comment>
<evidence type="ECO:0000256" key="1">
    <source>
        <dbReference type="ARBA" id="ARBA00004952"/>
    </source>
</evidence>
<feature type="domain" description="Nicotinate/nicotinamide phosphoribosyltransferase" evidence="10">
    <location>
        <begin position="138"/>
        <end position="329"/>
    </location>
</feature>
<dbReference type="InterPro" id="IPR040727">
    <property type="entry name" value="NAPRTase_N"/>
</dbReference>
<keyword evidence="12" id="KW-0328">Glycosyltransferase</keyword>
<organism evidence="12 13">
    <name type="scientific">Streptosporangium carneum</name>
    <dbReference type="NCBI Taxonomy" id="47481"/>
    <lineage>
        <taxon>Bacteria</taxon>
        <taxon>Bacillati</taxon>
        <taxon>Actinomycetota</taxon>
        <taxon>Actinomycetes</taxon>
        <taxon>Streptosporangiales</taxon>
        <taxon>Streptosporangiaceae</taxon>
        <taxon>Streptosporangium</taxon>
    </lineage>
</organism>
<dbReference type="Gene3D" id="3.20.20.70">
    <property type="entry name" value="Aldolase class I"/>
    <property type="match status" value="1"/>
</dbReference>
<keyword evidence="13" id="KW-1185">Reference proteome</keyword>
<comment type="PTM">
    <text evidence="9">Transiently phosphorylated on a His residue during the reaction cycle. Phosphorylation strongly increases the affinity for substrates and increases the rate of nicotinate D-ribonucleotide production. Dephosphorylation regenerates the low-affinity form of the enzyme, leading to product release.</text>
</comment>
<dbReference type="InterPro" id="IPR013785">
    <property type="entry name" value="Aldolase_TIM"/>
</dbReference>
<dbReference type="GO" id="GO:0016757">
    <property type="term" value="F:glycosyltransferase activity"/>
    <property type="evidence" value="ECO:0007669"/>
    <property type="project" value="UniProtKB-KW"/>
</dbReference>
<dbReference type="NCBIfam" id="TIGR01513">
    <property type="entry name" value="NAPRTase_put"/>
    <property type="match status" value="1"/>
</dbReference>
<evidence type="ECO:0000259" key="10">
    <source>
        <dbReference type="Pfam" id="PF04095"/>
    </source>
</evidence>
<comment type="function">
    <text evidence="9">Catalyzes the first step in the biosynthesis of NAD from nicotinic acid, the ATP-dependent synthesis of beta-nicotinate D-ribonucleotide from nicotinate and 5-phospho-D-ribose 1-phosphate.</text>
</comment>
<dbReference type="Proteomes" id="UP001143474">
    <property type="component" value="Unassembled WGS sequence"/>
</dbReference>
<evidence type="ECO:0000313" key="13">
    <source>
        <dbReference type="Proteomes" id="UP001143474"/>
    </source>
</evidence>
<dbReference type="InterPro" id="IPR006405">
    <property type="entry name" value="Nic_PRibTrfase_pncB"/>
</dbReference>
<dbReference type="AlphaFoldDB" id="A0A9W6HYL8"/>
<dbReference type="SUPFAM" id="SSF54675">
    <property type="entry name" value="Nicotinate/Quinolinate PRTase N-terminal domain-like"/>
    <property type="match status" value="1"/>
</dbReference>
<evidence type="ECO:0000313" key="12">
    <source>
        <dbReference type="EMBL" id="GLK08039.1"/>
    </source>
</evidence>
<reference evidence="12" key="1">
    <citation type="journal article" date="2014" name="Int. J. Syst. Evol. Microbiol.">
        <title>Complete genome sequence of Corynebacterium casei LMG S-19264T (=DSM 44701T), isolated from a smear-ripened cheese.</title>
        <authorList>
            <consortium name="US DOE Joint Genome Institute (JGI-PGF)"/>
            <person name="Walter F."/>
            <person name="Albersmeier A."/>
            <person name="Kalinowski J."/>
            <person name="Ruckert C."/>
        </authorList>
    </citation>
    <scope>NUCLEOTIDE SEQUENCE</scope>
    <source>
        <strain evidence="12">VKM Ac-2007</strain>
    </source>
</reference>
<comment type="catalytic activity">
    <reaction evidence="8 9">
        <text>5-phospho-alpha-D-ribose 1-diphosphate + nicotinate + ATP + H2O = nicotinate beta-D-ribonucleotide + ADP + phosphate + diphosphate</text>
        <dbReference type="Rhea" id="RHEA:36163"/>
        <dbReference type="ChEBI" id="CHEBI:15377"/>
        <dbReference type="ChEBI" id="CHEBI:30616"/>
        <dbReference type="ChEBI" id="CHEBI:32544"/>
        <dbReference type="ChEBI" id="CHEBI:33019"/>
        <dbReference type="ChEBI" id="CHEBI:43474"/>
        <dbReference type="ChEBI" id="CHEBI:57502"/>
        <dbReference type="ChEBI" id="CHEBI:58017"/>
        <dbReference type="ChEBI" id="CHEBI:456216"/>
        <dbReference type="EC" id="6.3.4.21"/>
    </reaction>
</comment>
<dbReference type="GO" id="GO:0004516">
    <property type="term" value="F:nicotinate phosphoribosyltransferase activity"/>
    <property type="evidence" value="ECO:0007669"/>
    <property type="project" value="UniProtKB-UniRule"/>
</dbReference>
<dbReference type="GO" id="GO:0005829">
    <property type="term" value="C:cytosol"/>
    <property type="evidence" value="ECO:0007669"/>
    <property type="project" value="TreeGrafter"/>
</dbReference>
<gene>
    <name evidence="12" type="ORF">GCM10017600_14440</name>
</gene>
<dbReference type="InterPro" id="IPR041525">
    <property type="entry name" value="N/Namide_PRibTrfase"/>
</dbReference>
<dbReference type="EMBL" id="BSEV01000002">
    <property type="protein sequence ID" value="GLK08039.1"/>
    <property type="molecule type" value="Genomic_DNA"/>
</dbReference>
<evidence type="ECO:0000256" key="5">
    <source>
        <dbReference type="ARBA" id="ARBA00022598"/>
    </source>
</evidence>
<feature type="domain" description="Nicotinate phosphoribosyltransferase N-terminal" evidence="11">
    <location>
        <begin position="1"/>
        <end position="116"/>
    </location>
</feature>
<evidence type="ECO:0000256" key="4">
    <source>
        <dbReference type="ARBA" id="ARBA00022553"/>
    </source>
</evidence>
<keyword evidence="4" id="KW-0597">Phosphoprotein</keyword>
<protein>
    <recommendedName>
        <fullName evidence="3 9">Nicotinate phosphoribosyltransferase</fullName>
        <ecNumber evidence="3 9">6.3.4.21</ecNumber>
    </recommendedName>
</protein>
<dbReference type="PANTHER" id="PTHR11098">
    <property type="entry name" value="NICOTINATE PHOSPHORIBOSYLTRANSFERASE"/>
    <property type="match status" value="1"/>
</dbReference>
<dbReference type="PIRSF" id="PIRSF000484">
    <property type="entry name" value="NAPRT"/>
    <property type="match status" value="1"/>
</dbReference>
<keyword evidence="5 9" id="KW-0436">Ligase</keyword>
<proteinExistence type="inferred from homology"/>
<dbReference type="InterPro" id="IPR036068">
    <property type="entry name" value="Nicotinate_pribotase-like_C"/>
</dbReference>
<dbReference type="GO" id="GO:0034355">
    <property type="term" value="P:NAD+ biosynthetic process via the salvage pathway"/>
    <property type="evidence" value="ECO:0007669"/>
    <property type="project" value="TreeGrafter"/>
</dbReference>